<evidence type="ECO:0000259" key="6">
    <source>
        <dbReference type="Pfam" id="PF11806"/>
    </source>
</evidence>
<dbReference type="InterPro" id="IPR021764">
    <property type="entry name" value="Enterochelin_esterase_N"/>
</dbReference>
<dbReference type="EMBL" id="BAAAPM010000009">
    <property type="protein sequence ID" value="GAA1738374.1"/>
    <property type="molecule type" value="Genomic_DNA"/>
</dbReference>
<dbReference type="InterPro" id="IPR029058">
    <property type="entry name" value="AB_hydrolase_fold"/>
</dbReference>
<dbReference type="Proteomes" id="UP001501138">
    <property type="component" value="Unassembled WGS sequence"/>
</dbReference>
<reference evidence="8" key="1">
    <citation type="journal article" date="2019" name="Int. J. Syst. Evol. Microbiol.">
        <title>The Global Catalogue of Microorganisms (GCM) 10K type strain sequencing project: providing services to taxonomists for standard genome sequencing and annotation.</title>
        <authorList>
            <consortium name="The Broad Institute Genomics Platform"/>
            <consortium name="The Broad Institute Genome Sequencing Center for Infectious Disease"/>
            <person name="Wu L."/>
            <person name="Ma J."/>
        </authorList>
    </citation>
    <scope>NUCLEOTIDE SEQUENCE [LARGE SCALE GENOMIC DNA]</scope>
    <source>
        <strain evidence="8">JCM 15589</strain>
    </source>
</reference>
<name>A0ABP4VUH0_9MICO</name>
<keyword evidence="3" id="KW-0378">Hydrolase</keyword>
<dbReference type="Gene3D" id="3.40.50.1820">
    <property type="entry name" value="alpha/beta hydrolase"/>
    <property type="match status" value="1"/>
</dbReference>
<dbReference type="PANTHER" id="PTHR48098">
    <property type="entry name" value="ENTEROCHELIN ESTERASE-RELATED"/>
    <property type="match status" value="1"/>
</dbReference>
<evidence type="ECO:0000256" key="5">
    <source>
        <dbReference type="SAM" id="MobiDB-lite"/>
    </source>
</evidence>
<dbReference type="InterPro" id="IPR000801">
    <property type="entry name" value="Esterase-like"/>
</dbReference>
<dbReference type="Gene3D" id="2.60.40.10">
    <property type="entry name" value="Immunoglobulins"/>
    <property type="match status" value="1"/>
</dbReference>
<comment type="similarity">
    <text evidence="4">Belongs to the Fes family.</text>
</comment>
<evidence type="ECO:0000256" key="4">
    <source>
        <dbReference type="ARBA" id="ARBA00024201"/>
    </source>
</evidence>
<sequence length="458" mass="48592">MTAFDDPPRDGGPATPPPRPAPVPRTTSPTIEALAADPTTERRAALWRRVAQEGTPLVEEVPGSRHERIYTFLHRGDGDGVRRALVDVTGLADATTYRDALMTRVPGTMLWSLSLRLPAGWRATYGIAVDDGGGPTADARTAAQIEVRRARAKAAADPTDHDDLDDWFDLLLRSEPDPLAREHALLGSSTVASGPDAPGLPPGVGSVVVGEQLEAGPRGRTVPVAGFGEPGAGPAGRRAWWHVPPVEPGPDGWDVLVLLDGDRWFGPGLRALDQAFASGALRPAAVLLVGCGDRDHRRADLTCSHEYVARLGRLLDEADPAELGAPVSRDPARTTIAGQGLGGLTALWAQCVAPQRFGASVCQSGSWWWPTDDGAEDEGGPQPGEWLTRAVERAADDPGWRLGRVHLEVGASERALLDPTRRLRDALDGSCERLTYAEHAGGHDAACWAVQLFGALAG</sequence>
<comment type="subcellular location">
    <subcellularLocation>
        <location evidence="1">Cytoplasm</location>
    </subcellularLocation>
</comment>
<comment type="caution">
    <text evidence="7">The sequence shown here is derived from an EMBL/GenBank/DDBJ whole genome shotgun (WGS) entry which is preliminary data.</text>
</comment>
<dbReference type="InterPro" id="IPR050583">
    <property type="entry name" value="Mycobacterial_A85_antigen"/>
</dbReference>
<evidence type="ECO:0000313" key="7">
    <source>
        <dbReference type="EMBL" id="GAA1738374.1"/>
    </source>
</evidence>
<evidence type="ECO:0000313" key="8">
    <source>
        <dbReference type="Proteomes" id="UP001501138"/>
    </source>
</evidence>
<gene>
    <name evidence="7" type="ORF">GCM10009809_36890</name>
</gene>
<dbReference type="InterPro" id="IPR013783">
    <property type="entry name" value="Ig-like_fold"/>
</dbReference>
<feature type="region of interest" description="Disordered" evidence="5">
    <location>
        <begin position="1"/>
        <end position="30"/>
    </location>
</feature>
<accession>A0ABP4VUH0</accession>
<evidence type="ECO:0000256" key="1">
    <source>
        <dbReference type="ARBA" id="ARBA00004496"/>
    </source>
</evidence>
<feature type="domain" description="Enterochelin esterase N-terminal" evidence="6">
    <location>
        <begin position="71"/>
        <end position="198"/>
    </location>
</feature>
<dbReference type="RefSeq" id="WP_344250261.1">
    <property type="nucleotide sequence ID" value="NZ_BAAAPM010000009.1"/>
</dbReference>
<proteinExistence type="inferred from homology"/>
<keyword evidence="2" id="KW-0963">Cytoplasm</keyword>
<protein>
    <recommendedName>
        <fullName evidence="6">Enterochelin esterase N-terminal domain-containing protein</fullName>
    </recommendedName>
</protein>
<dbReference type="Pfam" id="PF11806">
    <property type="entry name" value="Enterochelin_N"/>
    <property type="match status" value="1"/>
</dbReference>
<dbReference type="Pfam" id="PF00756">
    <property type="entry name" value="Esterase"/>
    <property type="match status" value="1"/>
</dbReference>
<dbReference type="InterPro" id="IPR014756">
    <property type="entry name" value="Ig_E-set"/>
</dbReference>
<organism evidence="7 8">
    <name type="scientific">Isoptericola hypogeus</name>
    <dbReference type="NCBI Taxonomy" id="300179"/>
    <lineage>
        <taxon>Bacteria</taxon>
        <taxon>Bacillati</taxon>
        <taxon>Actinomycetota</taxon>
        <taxon>Actinomycetes</taxon>
        <taxon>Micrococcales</taxon>
        <taxon>Promicromonosporaceae</taxon>
        <taxon>Isoptericola</taxon>
    </lineage>
</organism>
<evidence type="ECO:0000256" key="3">
    <source>
        <dbReference type="ARBA" id="ARBA00022801"/>
    </source>
</evidence>
<dbReference type="SUPFAM" id="SSF81296">
    <property type="entry name" value="E set domains"/>
    <property type="match status" value="1"/>
</dbReference>
<feature type="compositionally biased region" description="Pro residues" evidence="5">
    <location>
        <begin position="14"/>
        <end position="23"/>
    </location>
</feature>
<dbReference type="SUPFAM" id="SSF53474">
    <property type="entry name" value="alpha/beta-Hydrolases"/>
    <property type="match status" value="1"/>
</dbReference>
<evidence type="ECO:0000256" key="2">
    <source>
        <dbReference type="ARBA" id="ARBA00022490"/>
    </source>
</evidence>
<keyword evidence="8" id="KW-1185">Reference proteome</keyword>
<dbReference type="PANTHER" id="PTHR48098:SF3">
    <property type="entry name" value="IRON(III) ENTEROBACTIN ESTERASE"/>
    <property type="match status" value="1"/>
</dbReference>